<evidence type="ECO:0000313" key="1">
    <source>
        <dbReference type="EMBL" id="PVH66727.1"/>
    </source>
</evidence>
<sequence length="60" mass="6744">MPCHCNVVPCLVFADSCSVFIFLESNLTCNFVCPMMIDVRLVSLHSQLPPKSFRPARLES</sequence>
<reference evidence="1" key="1">
    <citation type="submission" date="2018-04" db="EMBL/GenBank/DDBJ databases">
        <title>WGS assembly of Panicum hallii.</title>
        <authorList>
            <person name="Lovell J."/>
            <person name="Jenkins J."/>
            <person name="Lowry D."/>
            <person name="Mamidi S."/>
            <person name="Sreedasyam A."/>
            <person name="Weng X."/>
            <person name="Barry K."/>
            <person name="Bonette J."/>
            <person name="Campitelli B."/>
            <person name="Daum C."/>
            <person name="Gordon S."/>
            <person name="Gould B."/>
            <person name="Lipzen A."/>
            <person name="Macqueen A."/>
            <person name="Palacio-Mejia J."/>
            <person name="Plott C."/>
            <person name="Shakirov E."/>
            <person name="Shu S."/>
            <person name="Yoshinaga Y."/>
            <person name="Zane M."/>
            <person name="Rokhsar D."/>
            <person name="Grimwood J."/>
            <person name="Schmutz J."/>
            <person name="Juenger T."/>
        </authorList>
    </citation>
    <scope>NUCLEOTIDE SEQUENCE [LARGE SCALE GENOMIC DNA]</scope>
    <source>
        <strain evidence="1">FIL2</strain>
    </source>
</reference>
<protein>
    <submittedName>
        <fullName evidence="1">Uncharacterized protein</fullName>
    </submittedName>
</protein>
<dbReference type="AlphaFoldDB" id="A0A2T8KX24"/>
<organism evidence="1">
    <name type="scientific">Panicum hallii</name>
    <dbReference type="NCBI Taxonomy" id="206008"/>
    <lineage>
        <taxon>Eukaryota</taxon>
        <taxon>Viridiplantae</taxon>
        <taxon>Streptophyta</taxon>
        <taxon>Embryophyta</taxon>
        <taxon>Tracheophyta</taxon>
        <taxon>Spermatophyta</taxon>
        <taxon>Magnoliopsida</taxon>
        <taxon>Liliopsida</taxon>
        <taxon>Poales</taxon>
        <taxon>Poaceae</taxon>
        <taxon>PACMAD clade</taxon>
        <taxon>Panicoideae</taxon>
        <taxon>Panicodae</taxon>
        <taxon>Paniceae</taxon>
        <taxon>Panicinae</taxon>
        <taxon>Panicum</taxon>
        <taxon>Panicum sect. Panicum</taxon>
    </lineage>
</organism>
<dbReference type="Proteomes" id="UP000243499">
    <property type="component" value="Chromosome 1"/>
</dbReference>
<name>A0A2T8KX24_9POAL</name>
<accession>A0A2T8KX24</accession>
<dbReference type="EMBL" id="CM008046">
    <property type="protein sequence ID" value="PVH66727.1"/>
    <property type="molecule type" value="Genomic_DNA"/>
</dbReference>
<proteinExistence type="predicted"/>
<dbReference type="Gramene" id="PVH66727">
    <property type="protein sequence ID" value="PVH66727"/>
    <property type="gene ID" value="PAHAL_1G329800"/>
</dbReference>
<gene>
    <name evidence="1" type="ORF">PAHAL_1G329800</name>
</gene>